<comment type="caution">
    <text evidence="2">The sequence shown here is derived from an EMBL/GenBank/DDBJ whole genome shotgun (WGS) entry which is preliminary data.</text>
</comment>
<evidence type="ECO:0000259" key="1">
    <source>
        <dbReference type="Pfam" id="PF25758"/>
    </source>
</evidence>
<dbReference type="InterPro" id="IPR011989">
    <property type="entry name" value="ARM-like"/>
</dbReference>
<reference evidence="2" key="1">
    <citation type="submission" date="2021-02" db="EMBL/GenBank/DDBJ databases">
        <title>First Annotated Genome of the Yellow-green Alga Tribonema minus.</title>
        <authorList>
            <person name="Mahan K.M."/>
        </authorList>
    </citation>
    <scope>NUCLEOTIDE SEQUENCE</scope>
    <source>
        <strain evidence="2">UTEX B ZZ1240</strain>
    </source>
</reference>
<feature type="non-terminal residue" evidence="2">
    <location>
        <position position="813"/>
    </location>
</feature>
<accession>A0A835Z4X2</accession>
<dbReference type="GO" id="GO:0006606">
    <property type="term" value="P:protein import into nucleus"/>
    <property type="evidence" value="ECO:0007669"/>
    <property type="project" value="TreeGrafter"/>
</dbReference>
<dbReference type="Pfam" id="PF25758">
    <property type="entry name" value="TPR_IPO11"/>
    <property type="match status" value="1"/>
</dbReference>
<dbReference type="GO" id="GO:0005829">
    <property type="term" value="C:cytosol"/>
    <property type="evidence" value="ECO:0007669"/>
    <property type="project" value="TreeGrafter"/>
</dbReference>
<dbReference type="AlphaFoldDB" id="A0A835Z4X2"/>
<dbReference type="InterPro" id="IPR016024">
    <property type="entry name" value="ARM-type_fold"/>
</dbReference>
<dbReference type="GO" id="GO:0005635">
    <property type="term" value="C:nuclear envelope"/>
    <property type="evidence" value="ECO:0007669"/>
    <property type="project" value="TreeGrafter"/>
</dbReference>
<sequence>MPDADLRFDKPAFAVVVSNHFKAVRQLYSTLAPAQLSEGIARVQLVTLLVKVMYRMVLLGMPQLQLQEGRVWLGQLVEHMQTIINALLQQRGQMGTDLVTALEKQLKRCALVLKDAQHDHAIAFAPFLPNALVFFHDTLLAVVDAAPSRDSVVAVQFAIQSVVFLSNVVGCSSYRADTLQSAVAKGKMAGSAGGDSPINAETATAIRQALDAFWTPARISQLCEWTIRHLLPLSPSDLQYWSDDPEAFVLEQDSLDVTESLRVAGEHLFLGMVESPDHGRQVVGIVEDMLTASAPQQLEAFATTSGITDTVFLVDALYLAVGLATMSLSGDMLRIWVQEVLGPGTRRMLAATTAPPLLLRRALWAVGCVANHLTAPIAADVASLVAAVLGGGAAQGDAAVQLAALSTLHGIVEQWVYDPSEALVPALGPLLDGLFSVLGRMRELEPRQQVLDALVAVIEIVSTALLPFANKLLEVMPLVWSAAEEQTPLRITCLTLMAQIVLAVGTTPGAAQALAPVVVPMIALACHVDARDADAYMITGGMELWLQYTRRCPAYTAELHALFLLLAGVLERDMECVKTGMLLLEAYALLGQQAMLSAYAEHVVRSLQTCAAQVKPDGAQFVTRALEAILNVAPREGAALLLPVLERLLVSVLASARGESSCEPDIVIVQHVTVLAHVLLAAPDVCAELLRRCSVGVVDLAHVMVHLFDAVGGGTPHRRRSWCLALLACLPQLRPEQVQELMDQVVNICVSALNDEECKSPVAGQSTHGGAGEDYGGLVIRLGIDSDQYRPLLLLPQQPHHTESVDLRQSIQR</sequence>
<name>A0A835Z4X2_9STRA</name>
<dbReference type="Gene3D" id="1.25.10.10">
    <property type="entry name" value="Leucine-rich Repeat Variant"/>
    <property type="match status" value="1"/>
</dbReference>
<dbReference type="SUPFAM" id="SSF48371">
    <property type="entry name" value="ARM repeat"/>
    <property type="match status" value="1"/>
</dbReference>
<dbReference type="Proteomes" id="UP000664859">
    <property type="component" value="Unassembled WGS sequence"/>
</dbReference>
<protein>
    <submittedName>
        <fullName evidence="2">Armadillo-type protein</fullName>
    </submittedName>
</protein>
<evidence type="ECO:0000313" key="2">
    <source>
        <dbReference type="EMBL" id="KAG5186194.1"/>
    </source>
</evidence>
<evidence type="ECO:0000313" key="3">
    <source>
        <dbReference type="Proteomes" id="UP000664859"/>
    </source>
</evidence>
<keyword evidence="3" id="KW-1185">Reference proteome</keyword>
<dbReference type="InterPro" id="IPR058669">
    <property type="entry name" value="TPR_IPO7/11-like"/>
</dbReference>
<feature type="domain" description="Importin-7/11-like TPR repeats" evidence="1">
    <location>
        <begin position="494"/>
        <end position="758"/>
    </location>
</feature>
<dbReference type="OrthoDB" id="361693at2759"/>
<dbReference type="EMBL" id="JAFCMP010000113">
    <property type="protein sequence ID" value="KAG5186194.1"/>
    <property type="molecule type" value="Genomic_DNA"/>
</dbReference>
<organism evidence="2 3">
    <name type="scientific">Tribonema minus</name>
    <dbReference type="NCBI Taxonomy" id="303371"/>
    <lineage>
        <taxon>Eukaryota</taxon>
        <taxon>Sar</taxon>
        <taxon>Stramenopiles</taxon>
        <taxon>Ochrophyta</taxon>
        <taxon>PX clade</taxon>
        <taxon>Xanthophyceae</taxon>
        <taxon>Tribonematales</taxon>
        <taxon>Tribonemataceae</taxon>
        <taxon>Tribonema</taxon>
    </lineage>
</organism>
<dbReference type="PANTHER" id="PTHR10997">
    <property type="entry name" value="IMPORTIN-7, 8, 11"/>
    <property type="match status" value="1"/>
</dbReference>
<proteinExistence type="predicted"/>
<gene>
    <name evidence="2" type="ORF">JKP88DRAFT_262604</name>
</gene>
<dbReference type="PANTHER" id="PTHR10997:SF7">
    <property type="entry name" value="IMPORTIN-11"/>
    <property type="match status" value="1"/>
</dbReference>